<feature type="non-terminal residue" evidence="2">
    <location>
        <position position="1"/>
    </location>
</feature>
<feature type="compositionally biased region" description="Gly residues" evidence="1">
    <location>
        <begin position="204"/>
        <end position="213"/>
    </location>
</feature>
<evidence type="ECO:0000313" key="2">
    <source>
        <dbReference type="EMBL" id="KAF0775847.1"/>
    </source>
</evidence>
<feature type="region of interest" description="Disordered" evidence="1">
    <location>
        <begin position="190"/>
        <end position="224"/>
    </location>
</feature>
<feature type="non-terminal residue" evidence="2">
    <location>
        <position position="224"/>
    </location>
</feature>
<organism evidence="2 3">
    <name type="scientific">Aphanomyces astaci</name>
    <name type="common">Crayfish plague agent</name>
    <dbReference type="NCBI Taxonomy" id="112090"/>
    <lineage>
        <taxon>Eukaryota</taxon>
        <taxon>Sar</taxon>
        <taxon>Stramenopiles</taxon>
        <taxon>Oomycota</taxon>
        <taxon>Saprolegniomycetes</taxon>
        <taxon>Saprolegniales</taxon>
        <taxon>Verrucalvaceae</taxon>
        <taxon>Aphanomyces</taxon>
    </lineage>
</organism>
<gene>
    <name evidence="2" type="ORF">AaE_000453</name>
</gene>
<dbReference type="EMBL" id="VJMI01000915">
    <property type="protein sequence ID" value="KAF0775847.1"/>
    <property type="molecule type" value="Genomic_DNA"/>
</dbReference>
<feature type="region of interest" description="Disordered" evidence="1">
    <location>
        <begin position="42"/>
        <end position="90"/>
    </location>
</feature>
<feature type="compositionally biased region" description="Basic and acidic residues" evidence="1">
    <location>
        <begin position="215"/>
        <end position="224"/>
    </location>
</feature>
<evidence type="ECO:0000313" key="3">
    <source>
        <dbReference type="Proteomes" id="UP000469452"/>
    </source>
</evidence>
<reference evidence="2 3" key="1">
    <citation type="submission" date="2019-06" db="EMBL/GenBank/DDBJ databases">
        <title>Genomics analysis of Aphanomyces spp. identifies a new class of oomycete effector associated with host adaptation.</title>
        <authorList>
            <person name="Gaulin E."/>
        </authorList>
    </citation>
    <scope>NUCLEOTIDE SEQUENCE [LARGE SCALE GENOMIC DNA]</scope>
    <source>
        <strain evidence="2 3">E</strain>
    </source>
</reference>
<name>A0A6A5AVR4_APHAT</name>
<sequence>SAAKDKRETQAMPTNLCLSTFCLYKSQDATPLQRMRSLSMDINDMTMSNPPPSTPTIQQSPTPPRSSSIPSRRTLQDELRQQRKKDRSVSIDMTTTSTKADVGTLVVDATVTIVTCATPSADALPDHTTSTAGLRDLEDELVQVATQLRHLLQMEVFAEGGVGSIPATPSSMLLAGRKSDVLSFDDALTTSTTLDENRSSSHGSSGGGGGSGESGPKDDDSSTV</sequence>
<dbReference type="AlphaFoldDB" id="A0A6A5AVR4"/>
<accession>A0A6A5AVR4</accession>
<proteinExistence type="predicted"/>
<evidence type="ECO:0000256" key="1">
    <source>
        <dbReference type="SAM" id="MobiDB-lite"/>
    </source>
</evidence>
<comment type="caution">
    <text evidence="2">The sequence shown here is derived from an EMBL/GenBank/DDBJ whole genome shotgun (WGS) entry which is preliminary data.</text>
</comment>
<feature type="compositionally biased region" description="Low complexity" evidence="1">
    <location>
        <begin position="55"/>
        <end position="73"/>
    </location>
</feature>
<protein>
    <submittedName>
        <fullName evidence="2">Uncharacterized protein</fullName>
    </submittedName>
</protein>
<dbReference type="Proteomes" id="UP000469452">
    <property type="component" value="Unassembled WGS sequence"/>
</dbReference>